<dbReference type="PIRSF" id="PIRSF028141">
    <property type="entry name" value="C-di-GMP_BP_PA4608"/>
    <property type="match status" value="1"/>
</dbReference>
<evidence type="ECO:0000259" key="2">
    <source>
        <dbReference type="Pfam" id="PF07238"/>
    </source>
</evidence>
<name>A0A3E0TTS8_9GAMM</name>
<dbReference type="Proteomes" id="UP000256478">
    <property type="component" value="Unassembled WGS sequence"/>
</dbReference>
<dbReference type="RefSeq" id="WP_116008945.1">
    <property type="nucleotide sequence ID" value="NZ_QUOU01000001.1"/>
</dbReference>
<feature type="domain" description="PilZ" evidence="2">
    <location>
        <begin position="3"/>
        <end position="104"/>
    </location>
</feature>
<dbReference type="InterPro" id="IPR009875">
    <property type="entry name" value="PilZ_domain"/>
</dbReference>
<evidence type="ECO:0000256" key="1">
    <source>
        <dbReference type="PIRNR" id="PIRNR028141"/>
    </source>
</evidence>
<organism evidence="3 4">
    <name type="scientific">Thalassotalea euphylliae</name>
    <dbReference type="NCBI Taxonomy" id="1655234"/>
    <lineage>
        <taxon>Bacteria</taxon>
        <taxon>Pseudomonadati</taxon>
        <taxon>Pseudomonadota</taxon>
        <taxon>Gammaproteobacteria</taxon>
        <taxon>Alteromonadales</taxon>
        <taxon>Colwelliaceae</taxon>
        <taxon>Thalassotalea</taxon>
    </lineage>
</organism>
<dbReference type="Pfam" id="PF07238">
    <property type="entry name" value="PilZ"/>
    <property type="match status" value="1"/>
</dbReference>
<keyword evidence="1" id="KW-0547">Nucleotide-binding</keyword>
<dbReference type="Gene3D" id="2.40.10.220">
    <property type="entry name" value="predicted glycosyltransferase like domains"/>
    <property type="match status" value="1"/>
</dbReference>
<comment type="subunit">
    <text evidence="1">Monomer in both c-di-GMP-bound and free forms.</text>
</comment>
<evidence type="ECO:0000313" key="3">
    <source>
        <dbReference type="EMBL" id="REL27879.1"/>
    </source>
</evidence>
<gene>
    <name evidence="3" type="ORF">DXX93_15820</name>
</gene>
<dbReference type="GO" id="GO:0035438">
    <property type="term" value="F:cyclic-di-GMP binding"/>
    <property type="evidence" value="ECO:0007669"/>
    <property type="project" value="InterPro"/>
</dbReference>
<comment type="function">
    <text evidence="1">Binds the second messenger bis-(3'-5') cyclic dimeric guanosine monophosphate (c-di-GMP). Can bind two c-di-GMP molecules per monomer. May play a role in bacterial second-messenger regulated processes. Binding to c-di-GMP induces a conformational change of the C- and N-termini resulting in the exposure of a highly negative surface on one side of the protein to a possible effector protein.</text>
</comment>
<sequence>MENRRQFTRILFSIKATLYIEEQLQEIAYPVSIHDISLNGALVTAPKCNTPLKAKLGRLVFNLGDSDALVEMHIGVVHQEPDVIGLQCNAIDIDSVTYLRRLVELNLGDQSQLEKELSQLSKSQP</sequence>
<evidence type="ECO:0000313" key="4">
    <source>
        <dbReference type="Proteomes" id="UP000256478"/>
    </source>
</evidence>
<accession>A0A3E0TTS8</accession>
<dbReference type="InterPro" id="IPR027021">
    <property type="entry name" value="C-di-GMP_BP_PA4608"/>
</dbReference>
<protein>
    <recommendedName>
        <fullName evidence="1">Cyclic diguanosine monophosphate-binding protein</fullName>
        <shortName evidence="1">c-di-GMP-binding protein</shortName>
    </recommendedName>
    <alternativeName>
        <fullName evidence="1">Pilz domain-containing protein</fullName>
    </alternativeName>
</protein>
<dbReference type="OrthoDB" id="5298508at2"/>
<dbReference type="AlphaFoldDB" id="A0A3E0TTS8"/>
<dbReference type="SUPFAM" id="SSF141371">
    <property type="entry name" value="PilZ domain-like"/>
    <property type="match status" value="1"/>
</dbReference>
<comment type="caution">
    <text evidence="3">The sequence shown here is derived from an EMBL/GenBank/DDBJ whole genome shotgun (WGS) entry which is preliminary data.</text>
</comment>
<proteinExistence type="predicted"/>
<dbReference type="EMBL" id="QUOU01000001">
    <property type="protein sequence ID" value="REL27879.1"/>
    <property type="molecule type" value="Genomic_DNA"/>
</dbReference>
<reference evidence="3 4" key="1">
    <citation type="submission" date="2018-08" db="EMBL/GenBank/DDBJ databases">
        <title>Thalassotalea euphylliae genome.</title>
        <authorList>
            <person name="Summers S."/>
            <person name="Rice S.A."/>
            <person name="Freckelton M.L."/>
            <person name="Nedved B.T."/>
            <person name="Hadfield M.G."/>
        </authorList>
    </citation>
    <scope>NUCLEOTIDE SEQUENCE [LARGE SCALE GENOMIC DNA]</scope>
    <source>
        <strain evidence="3 4">H1</strain>
    </source>
</reference>
<keyword evidence="1" id="KW-0973">c-di-GMP</keyword>